<reference evidence="1" key="1">
    <citation type="submission" date="2020-05" db="EMBL/GenBank/DDBJ databases">
        <title>Large-scale comparative analyses of tick genomes elucidate their genetic diversity and vector capacities.</title>
        <authorList>
            <person name="Jia N."/>
            <person name="Wang J."/>
            <person name="Shi W."/>
            <person name="Du L."/>
            <person name="Sun Y."/>
            <person name="Zhan W."/>
            <person name="Jiang J."/>
            <person name="Wang Q."/>
            <person name="Zhang B."/>
            <person name="Ji P."/>
            <person name="Sakyi L.B."/>
            <person name="Cui X."/>
            <person name="Yuan T."/>
            <person name="Jiang B."/>
            <person name="Yang W."/>
            <person name="Lam T.T.-Y."/>
            <person name="Chang Q."/>
            <person name="Ding S."/>
            <person name="Wang X."/>
            <person name="Zhu J."/>
            <person name="Ruan X."/>
            <person name="Zhao L."/>
            <person name="Wei J."/>
            <person name="Que T."/>
            <person name="Du C."/>
            <person name="Cheng J."/>
            <person name="Dai P."/>
            <person name="Han X."/>
            <person name="Huang E."/>
            <person name="Gao Y."/>
            <person name="Liu J."/>
            <person name="Shao H."/>
            <person name="Ye R."/>
            <person name="Li L."/>
            <person name="Wei W."/>
            <person name="Wang X."/>
            <person name="Wang C."/>
            <person name="Yang T."/>
            <person name="Huo Q."/>
            <person name="Li W."/>
            <person name="Guo W."/>
            <person name="Chen H."/>
            <person name="Zhou L."/>
            <person name="Ni X."/>
            <person name="Tian J."/>
            <person name="Zhou Y."/>
            <person name="Sheng Y."/>
            <person name="Liu T."/>
            <person name="Pan Y."/>
            <person name="Xia L."/>
            <person name="Li J."/>
            <person name="Zhao F."/>
            <person name="Cao W."/>
        </authorList>
    </citation>
    <scope>NUCLEOTIDE SEQUENCE</scope>
    <source>
        <strain evidence="1">Hyas-2018</strain>
    </source>
</reference>
<dbReference type="EMBL" id="CM023482">
    <property type="protein sequence ID" value="KAH6938677.1"/>
    <property type="molecule type" value="Genomic_DNA"/>
</dbReference>
<evidence type="ECO:0000313" key="1">
    <source>
        <dbReference type="EMBL" id="KAH6938677.1"/>
    </source>
</evidence>
<sequence length="337" mass="35488">MSGPPSRPTPPSKPQSVSHEGVTISGIRVGSVLQGTRSQDRWPAPGRPRLGGHMSPGGSFALSASSSRSSGSTSAANRSRAGGRSDPAAQDKIQAAGSRSSSHRGRSGSKIQAWRSFSAGSCNEFSGAHVRSSRRAVSSGSEFKFSLRSSKSLSSSDKSLLSSVFEPDDVSIPRRQDSTLSVHLSAPKSPSGSVEYACAVSPPSSANVLPGSPLRRPVLETKVSARVVTTTVEFMPPAHAVTLASPRSGLVARASGEALESDTREDHRRRSVTFTGSPFISKVPETSVRDGATVASVIPESKPEQPQEKSQLPEPKTTQPQQIEPRLGPPVSEHRRQ</sequence>
<protein>
    <submittedName>
        <fullName evidence="1">Uncharacterized protein</fullName>
    </submittedName>
</protein>
<keyword evidence="2" id="KW-1185">Reference proteome</keyword>
<name>A0ACB7SZW0_HYAAI</name>
<evidence type="ECO:0000313" key="2">
    <source>
        <dbReference type="Proteomes" id="UP000821845"/>
    </source>
</evidence>
<gene>
    <name evidence="1" type="ORF">HPB50_011702</name>
</gene>
<accession>A0ACB7SZW0</accession>
<proteinExistence type="predicted"/>
<dbReference type="Proteomes" id="UP000821845">
    <property type="component" value="Chromosome 2"/>
</dbReference>
<organism evidence="1 2">
    <name type="scientific">Hyalomma asiaticum</name>
    <name type="common">Tick</name>
    <dbReference type="NCBI Taxonomy" id="266040"/>
    <lineage>
        <taxon>Eukaryota</taxon>
        <taxon>Metazoa</taxon>
        <taxon>Ecdysozoa</taxon>
        <taxon>Arthropoda</taxon>
        <taxon>Chelicerata</taxon>
        <taxon>Arachnida</taxon>
        <taxon>Acari</taxon>
        <taxon>Parasitiformes</taxon>
        <taxon>Ixodida</taxon>
        <taxon>Ixodoidea</taxon>
        <taxon>Ixodidae</taxon>
        <taxon>Hyalomminae</taxon>
        <taxon>Hyalomma</taxon>
    </lineage>
</organism>
<comment type="caution">
    <text evidence="1">The sequence shown here is derived from an EMBL/GenBank/DDBJ whole genome shotgun (WGS) entry which is preliminary data.</text>
</comment>